<dbReference type="SUPFAM" id="SSF55469">
    <property type="entry name" value="FMN-dependent nitroreductase-like"/>
    <property type="match status" value="1"/>
</dbReference>
<dbReference type="InterPro" id="IPR050627">
    <property type="entry name" value="Nitroreductase/BluB"/>
</dbReference>
<evidence type="ECO:0000313" key="4">
    <source>
        <dbReference type="Proteomes" id="UP000198508"/>
    </source>
</evidence>
<dbReference type="GO" id="GO:0046256">
    <property type="term" value="P:2,4,6-trinitrotoluene catabolic process"/>
    <property type="evidence" value="ECO:0007669"/>
    <property type="project" value="TreeGrafter"/>
</dbReference>
<keyword evidence="4" id="KW-1185">Reference proteome</keyword>
<gene>
    <name evidence="3" type="ORF">SAMN05216313_12162</name>
</gene>
<dbReference type="PANTHER" id="PTHR23026:SF125">
    <property type="entry name" value="OXYGEN-INSENSITIVE NAD(P)H NITROREDUCTASE"/>
    <property type="match status" value="1"/>
</dbReference>
<keyword evidence="1" id="KW-0520">NAD</keyword>
<feature type="domain" description="Nitroreductase" evidence="2">
    <location>
        <begin position="8"/>
        <end position="174"/>
    </location>
</feature>
<sequence length="195" mass="21519">MNEVLENIRRRRSVRRFLPEPLPQEVLTAVVEAGRQAPCGGNNRTTHFMVIQDQEVLEELRRLAVQEFAKMEVAEDTYRSLKNAILSSKKGTYVYDYRAPVLVVVANRAGYRNAMADCSCALENMMLAAFSLDVGSCWINQLHWLDDNPAVRAALESWGLGADETVCGALALGYPAEGAVPKAEGDRGGNPVTYV</sequence>
<evidence type="ECO:0000256" key="1">
    <source>
        <dbReference type="ARBA" id="ARBA00023027"/>
    </source>
</evidence>
<dbReference type="AlphaFoldDB" id="A0A1I0IGA5"/>
<proteinExistence type="predicted"/>
<name>A0A1I0IGA5_9FIRM</name>
<dbReference type="EMBL" id="FOIM01000021">
    <property type="protein sequence ID" value="SET95942.1"/>
    <property type="molecule type" value="Genomic_DNA"/>
</dbReference>
<evidence type="ECO:0000313" key="3">
    <source>
        <dbReference type="EMBL" id="SET95942.1"/>
    </source>
</evidence>
<dbReference type="STRING" id="460384.SAMN05216313_12162"/>
<dbReference type="InterPro" id="IPR029479">
    <property type="entry name" value="Nitroreductase"/>
</dbReference>
<dbReference type="GO" id="GO:0005829">
    <property type="term" value="C:cytosol"/>
    <property type="evidence" value="ECO:0007669"/>
    <property type="project" value="TreeGrafter"/>
</dbReference>
<dbReference type="RefSeq" id="WP_092367066.1">
    <property type="nucleotide sequence ID" value="NZ_FOIM01000021.1"/>
</dbReference>
<dbReference type="Pfam" id="PF00881">
    <property type="entry name" value="Nitroreductase"/>
    <property type="match status" value="1"/>
</dbReference>
<dbReference type="PANTHER" id="PTHR23026">
    <property type="entry name" value="NADPH NITROREDUCTASE"/>
    <property type="match status" value="1"/>
</dbReference>
<dbReference type="GO" id="GO:0046857">
    <property type="term" value="F:oxidoreductase activity, acting on other nitrogenous compounds as donors, with NAD or NADP as acceptor"/>
    <property type="evidence" value="ECO:0007669"/>
    <property type="project" value="TreeGrafter"/>
</dbReference>
<dbReference type="InterPro" id="IPR000415">
    <property type="entry name" value="Nitroreductase-like"/>
</dbReference>
<dbReference type="Gene3D" id="3.40.109.10">
    <property type="entry name" value="NADH Oxidase"/>
    <property type="match status" value="1"/>
</dbReference>
<accession>A0A1I0IGA5</accession>
<reference evidence="4" key="1">
    <citation type="submission" date="2016-10" db="EMBL/GenBank/DDBJ databases">
        <authorList>
            <person name="Varghese N."/>
            <person name="Submissions S."/>
        </authorList>
    </citation>
    <scope>NUCLEOTIDE SEQUENCE [LARGE SCALE GENOMIC DNA]</scope>
    <source>
        <strain evidence="4">NLAE-zl-G277</strain>
    </source>
</reference>
<organism evidence="3 4">
    <name type="scientific">Enterocloster lavalensis</name>
    <dbReference type="NCBI Taxonomy" id="460384"/>
    <lineage>
        <taxon>Bacteria</taxon>
        <taxon>Bacillati</taxon>
        <taxon>Bacillota</taxon>
        <taxon>Clostridia</taxon>
        <taxon>Lachnospirales</taxon>
        <taxon>Lachnospiraceae</taxon>
        <taxon>Enterocloster</taxon>
    </lineage>
</organism>
<evidence type="ECO:0000259" key="2">
    <source>
        <dbReference type="Pfam" id="PF00881"/>
    </source>
</evidence>
<dbReference type="Proteomes" id="UP000198508">
    <property type="component" value="Unassembled WGS sequence"/>
</dbReference>
<protein>
    <submittedName>
        <fullName evidence="3">Nitroreductase</fullName>
    </submittedName>
</protein>